<name>M2SXS0_COCSN</name>
<dbReference type="RefSeq" id="XP_007696510.1">
    <property type="nucleotide sequence ID" value="XM_007698320.1"/>
</dbReference>
<proteinExistence type="predicted"/>
<protein>
    <submittedName>
        <fullName evidence="1">Uncharacterized protein</fullName>
    </submittedName>
</protein>
<dbReference type="GeneID" id="19137387"/>
<dbReference type="KEGG" id="bsc:COCSADRAFT_33973"/>
<dbReference type="Proteomes" id="UP000016934">
    <property type="component" value="Unassembled WGS sequence"/>
</dbReference>
<keyword evidence="2" id="KW-1185">Reference proteome</keyword>
<reference evidence="2" key="2">
    <citation type="journal article" date="2013" name="PLoS Genet.">
        <title>Comparative genome structure, secondary metabolite, and effector coding capacity across Cochliobolus pathogens.</title>
        <authorList>
            <person name="Condon B.J."/>
            <person name="Leng Y."/>
            <person name="Wu D."/>
            <person name="Bushley K.E."/>
            <person name="Ohm R.A."/>
            <person name="Otillar R."/>
            <person name="Martin J."/>
            <person name="Schackwitz W."/>
            <person name="Grimwood J."/>
            <person name="MohdZainudin N."/>
            <person name="Xue C."/>
            <person name="Wang R."/>
            <person name="Manning V.A."/>
            <person name="Dhillon B."/>
            <person name="Tu Z.J."/>
            <person name="Steffenson B.J."/>
            <person name="Salamov A."/>
            <person name="Sun H."/>
            <person name="Lowry S."/>
            <person name="LaButti K."/>
            <person name="Han J."/>
            <person name="Copeland A."/>
            <person name="Lindquist E."/>
            <person name="Barry K."/>
            <person name="Schmutz J."/>
            <person name="Baker S.E."/>
            <person name="Ciuffetti L.M."/>
            <person name="Grigoriev I.V."/>
            <person name="Zhong S."/>
            <person name="Turgeon B.G."/>
        </authorList>
    </citation>
    <scope>NUCLEOTIDE SEQUENCE [LARGE SCALE GENOMIC DNA]</scope>
    <source>
        <strain evidence="2">ND90Pr / ATCC 201652</strain>
    </source>
</reference>
<dbReference type="OrthoDB" id="10525432at2759"/>
<evidence type="ECO:0000313" key="2">
    <source>
        <dbReference type="Proteomes" id="UP000016934"/>
    </source>
</evidence>
<organism evidence="1 2">
    <name type="scientific">Cochliobolus sativus (strain ND90Pr / ATCC 201652)</name>
    <name type="common">Common root rot and spot blotch fungus</name>
    <name type="synonym">Bipolaris sorokiniana</name>
    <dbReference type="NCBI Taxonomy" id="665912"/>
    <lineage>
        <taxon>Eukaryota</taxon>
        <taxon>Fungi</taxon>
        <taxon>Dikarya</taxon>
        <taxon>Ascomycota</taxon>
        <taxon>Pezizomycotina</taxon>
        <taxon>Dothideomycetes</taxon>
        <taxon>Pleosporomycetidae</taxon>
        <taxon>Pleosporales</taxon>
        <taxon>Pleosporineae</taxon>
        <taxon>Pleosporaceae</taxon>
        <taxon>Bipolaris</taxon>
    </lineage>
</organism>
<dbReference type="AlphaFoldDB" id="M2SXS0"/>
<evidence type="ECO:0000313" key="1">
    <source>
        <dbReference type="EMBL" id="EMD67105.1"/>
    </source>
</evidence>
<feature type="non-terminal residue" evidence="1">
    <location>
        <position position="75"/>
    </location>
</feature>
<dbReference type="EMBL" id="KB445639">
    <property type="protein sequence ID" value="EMD67105.1"/>
    <property type="molecule type" value="Genomic_DNA"/>
</dbReference>
<accession>M2SXS0</accession>
<sequence>MQRNSLVEIAILATLTPSSPTQPYSPTFVHDSATGVRRKNKVRGNTAHSCTIPYPVLHVHIARHRKQHSPKENLI</sequence>
<gene>
    <name evidence="1" type="ORF">COCSADRAFT_33973</name>
</gene>
<dbReference type="HOGENOM" id="CLU_184134_0_0_1"/>
<reference evidence="1 2" key="1">
    <citation type="journal article" date="2012" name="PLoS Pathog.">
        <title>Diverse lifestyles and strategies of plant pathogenesis encoded in the genomes of eighteen Dothideomycetes fungi.</title>
        <authorList>
            <person name="Ohm R.A."/>
            <person name="Feau N."/>
            <person name="Henrissat B."/>
            <person name="Schoch C.L."/>
            <person name="Horwitz B.A."/>
            <person name="Barry K.W."/>
            <person name="Condon B.J."/>
            <person name="Copeland A.C."/>
            <person name="Dhillon B."/>
            <person name="Glaser F."/>
            <person name="Hesse C.N."/>
            <person name="Kosti I."/>
            <person name="LaButti K."/>
            <person name="Lindquist E.A."/>
            <person name="Lucas S."/>
            <person name="Salamov A.A."/>
            <person name="Bradshaw R.E."/>
            <person name="Ciuffetti L."/>
            <person name="Hamelin R.C."/>
            <person name="Kema G.H.J."/>
            <person name="Lawrence C."/>
            <person name="Scott J.A."/>
            <person name="Spatafora J.W."/>
            <person name="Turgeon B.G."/>
            <person name="de Wit P.J.G.M."/>
            <person name="Zhong S."/>
            <person name="Goodwin S.B."/>
            <person name="Grigoriev I.V."/>
        </authorList>
    </citation>
    <scope>NUCLEOTIDE SEQUENCE [LARGE SCALE GENOMIC DNA]</scope>
    <source>
        <strain evidence="2">ND90Pr / ATCC 201652</strain>
    </source>
</reference>